<keyword evidence="3" id="KW-1185">Reference proteome</keyword>
<sequence length="84" mass="9796">MPKFFKKGHIFVYFEIINVRKLRAIRRQKKLSLASVARLCGMHPSTLSNYELEKTTMPAKVLVRLLMLYQIDIADITTEGKERV</sequence>
<reference evidence="2 3" key="1">
    <citation type="submission" date="2018-05" db="EMBL/GenBank/DDBJ databases">
        <title>Complete genome sequence of Megasphaera sp. AJH120T, isolated from the ceca of a chicken.</title>
        <authorList>
            <person name="Maki J."/>
            <person name="Looft T."/>
        </authorList>
    </citation>
    <scope>NUCLEOTIDE SEQUENCE [LARGE SCALE GENOMIC DNA]</scope>
    <source>
        <strain evidence="2 3">AJH120</strain>
    </source>
</reference>
<name>A0A346AZN6_9FIRM</name>
<dbReference type="PROSITE" id="PS50943">
    <property type="entry name" value="HTH_CROC1"/>
    <property type="match status" value="1"/>
</dbReference>
<gene>
    <name evidence="2" type="ORF">DKB62_07015</name>
</gene>
<dbReference type="CDD" id="cd00093">
    <property type="entry name" value="HTH_XRE"/>
    <property type="match status" value="1"/>
</dbReference>
<dbReference type="InterPro" id="IPR010982">
    <property type="entry name" value="Lambda_DNA-bd_dom_sf"/>
</dbReference>
<dbReference type="EMBL" id="CP029462">
    <property type="protein sequence ID" value="AXL21329.1"/>
    <property type="molecule type" value="Genomic_DNA"/>
</dbReference>
<evidence type="ECO:0000313" key="2">
    <source>
        <dbReference type="EMBL" id="AXL21329.1"/>
    </source>
</evidence>
<proteinExistence type="predicted"/>
<evidence type="ECO:0000313" key="3">
    <source>
        <dbReference type="Proteomes" id="UP000254337"/>
    </source>
</evidence>
<accession>A0A346AZN6</accession>
<feature type="domain" description="HTH cro/C1-type" evidence="1">
    <location>
        <begin position="22"/>
        <end position="76"/>
    </location>
</feature>
<dbReference type="Pfam" id="PF01381">
    <property type="entry name" value="HTH_3"/>
    <property type="match status" value="1"/>
</dbReference>
<dbReference type="GO" id="GO:0003677">
    <property type="term" value="F:DNA binding"/>
    <property type="evidence" value="ECO:0007669"/>
    <property type="project" value="InterPro"/>
</dbReference>
<dbReference type="SUPFAM" id="SSF47413">
    <property type="entry name" value="lambda repressor-like DNA-binding domains"/>
    <property type="match status" value="1"/>
</dbReference>
<organism evidence="2 3">
    <name type="scientific">Megasphaera stantonii</name>
    <dbReference type="NCBI Taxonomy" id="2144175"/>
    <lineage>
        <taxon>Bacteria</taxon>
        <taxon>Bacillati</taxon>
        <taxon>Bacillota</taxon>
        <taxon>Negativicutes</taxon>
        <taxon>Veillonellales</taxon>
        <taxon>Veillonellaceae</taxon>
        <taxon>Megasphaera</taxon>
    </lineage>
</organism>
<dbReference type="AlphaFoldDB" id="A0A346AZN6"/>
<dbReference type="InterPro" id="IPR001387">
    <property type="entry name" value="Cro/C1-type_HTH"/>
</dbReference>
<protein>
    <submittedName>
        <fullName evidence="2">XRE family transcriptional regulator</fullName>
    </submittedName>
</protein>
<dbReference type="Gene3D" id="1.10.260.40">
    <property type="entry name" value="lambda repressor-like DNA-binding domains"/>
    <property type="match status" value="1"/>
</dbReference>
<dbReference type="Proteomes" id="UP000254337">
    <property type="component" value="Chromosome"/>
</dbReference>
<dbReference type="KEGG" id="meg:DKB62_07015"/>
<evidence type="ECO:0000259" key="1">
    <source>
        <dbReference type="PROSITE" id="PS50943"/>
    </source>
</evidence>
<dbReference type="SMART" id="SM00530">
    <property type="entry name" value="HTH_XRE"/>
    <property type="match status" value="1"/>
</dbReference>
<dbReference type="RefSeq" id="WP_107196027.1">
    <property type="nucleotide sequence ID" value="NZ_CP029462.1"/>
</dbReference>